<evidence type="ECO:0000256" key="15">
    <source>
        <dbReference type="ARBA" id="ARBA00048493"/>
    </source>
</evidence>
<name>A0A9D1RTU0_9FIRM</name>
<dbReference type="Gene3D" id="2.160.10.10">
    <property type="entry name" value="Hexapeptide repeat proteins"/>
    <property type="match status" value="1"/>
</dbReference>
<dbReference type="SUPFAM" id="SSF51161">
    <property type="entry name" value="Trimeric LpxA-like enzymes"/>
    <property type="match status" value="1"/>
</dbReference>
<dbReference type="GO" id="GO:0003977">
    <property type="term" value="F:UDP-N-acetylglucosamine diphosphorylase activity"/>
    <property type="evidence" value="ECO:0007669"/>
    <property type="project" value="UniProtKB-EC"/>
</dbReference>
<keyword evidence="13" id="KW-0961">Cell wall biogenesis/degradation</keyword>
<evidence type="ECO:0000313" key="17">
    <source>
        <dbReference type="EMBL" id="HIW93602.1"/>
    </source>
</evidence>
<dbReference type="GO" id="GO:0006048">
    <property type="term" value="P:UDP-N-acetylglucosamine biosynthetic process"/>
    <property type="evidence" value="ECO:0007669"/>
    <property type="project" value="InterPro"/>
</dbReference>
<dbReference type="Pfam" id="PF00132">
    <property type="entry name" value="Hexapep"/>
    <property type="match status" value="3"/>
</dbReference>
<evidence type="ECO:0000256" key="4">
    <source>
        <dbReference type="ARBA" id="ARBA00007947"/>
    </source>
</evidence>
<evidence type="ECO:0000256" key="7">
    <source>
        <dbReference type="ARBA" id="ARBA00022695"/>
    </source>
</evidence>
<proteinExistence type="inferred from homology"/>
<keyword evidence="9" id="KW-0460">Magnesium</keyword>
<keyword evidence="12" id="KW-0012">Acyltransferase</keyword>
<dbReference type="GO" id="GO:0008360">
    <property type="term" value="P:regulation of cell shape"/>
    <property type="evidence" value="ECO:0007669"/>
    <property type="project" value="UniProtKB-KW"/>
</dbReference>
<evidence type="ECO:0000256" key="13">
    <source>
        <dbReference type="ARBA" id="ARBA00023316"/>
    </source>
</evidence>
<dbReference type="AlphaFoldDB" id="A0A9D1RTU0"/>
<evidence type="ECO:0000256" key="11">
    <source>
        <dbReference type="ARBA" id="ARBA00022984"/>
    </source>
</evidence>
<dbReference type="InterPro" id="IPR001451">
    <property type="entry name" value="Hexapep"/>
</dbReference>
<dbReference type="EMBL" id="DXGA01000078">
    <property type="protein sequence ID" value="HIW93602.1"/>
    <property type="molecule type" value="Genomic_DNA"/>
</dbReference>
<evidence type="ECO:0000256" key="9">
    <source>
        <dbReference type="ARBA" id="ARBA00022842"/>
    </source>
</evidence>
<comment type="caution">
    <text evidence="17">The sequence shown here is derived from an EMBL/GenBank/DDBJ whole genome shotgun (WGS) entry which is preliminary data.</text>
</comment>
<evidence type="ECO:0000256" key="3">
    <source>
        <dbReference type="ARBA" id="ARBA00007707"/>
    </source>
</evidence>
<evidence type="ECO:0000256" key="2">
    <source>
        <dbReference type="ARBA" id="ARBA00004496"/>
    </source>
</evidence>
<comment type="catalytic activity">
    <reaction evidence="15">
        <text>N-acetyl-alpha-D-glucosamine 1-phosphate + UTP + H(+) = UDP-N-acetyl-alpha-D-glucosamine + diphosphate</text>
        <dbReference type="Rhea" id="RHEA:13509"/>
        <dbReference type="ChEBI" id="CHEBI:15378"/>
        <dbReference type="ChEBI" id="CHEBI:33019"/>
        <dbReference type="ChEBI" id="CHEBI:46398"/>
        <dbReference type="ChEBI" id="CHEBI:57705"/>
        <dbReference type="ChEBI" id="CHEBI:57776"/>
        <dbReference type="EC" id="2.7.7.23"/>
    </reaction>
</comment>
<evidence type="ECO:0000256" key="12">
    <source>
        <dbReference type="ARBA" id="ARBA00023315"/>
    </source>
</evidence>
<keyword evidence="8" id="KW-0479">Metal-binding</keyword>
<sequence length="396" mass="42624">MECTGAIVFLPREGGRPTFMLENLLFDPAARWLAQALKNSGVTHFLVVCHQDDRAQAEACFPQGTVFITTGTEDASEQLLTFLHEQEGQVAVITRPVFLTDDSARQLVTGSIPQFGTGETGVCRVTAGALAQDLEAGETFELALLTQARKSDGRGPWWQNVTMLRRDPQHRAEAELMARQSSVWRLMDAGVRIMDPNSVYVGPEVIVEEDTVLLPGAILRGKTSIGRGCEIGPNSMIEDCVIGDGVTVNASQLCRSTVEEGAMIGPFAYIRPNCHVGRGVKVGDFVELKNTGIGEGTKIAHLTYMGDADVGKNVNIGCGTVTVNYDGTSKYRTVIGDNAFIGCNSNLVAPVRIGAGAYTAAGSTITNDVDDNALAIARSRQVVKRQWAARGWPHKK</sequence>
<protein>
    <submittedName>
        <fullName evidence="17">UDP-N-acetylglucosamine diphosphorylase</fullName>
    </submittedName>
</protein>
<evidence type="ECO:0000313" key="18">
    <source>
        <dbReference type="Proteomes" id="UP000824192"/>
    </source>
</evidence>
<evidence type="ECO:0000256" key="14">
    <source>
        <dbReference type="ARBA" id="ARBA00048247"/>
    </source>
</evidence>
<dbReference type="PANTHER" id="PTHR43584:SF3">
    <property type="entry name" value="BIFUNCTIONAL PROTEIN GLMU"/>
    <property type="match status" value="1"/>
</dbReference>
<evidence type="ECO:0000256" key="10">
    <source>
        <dbReference type="ARBA" id="ARBA00022960"/>
    </source>
</evidence>
<keyword evidence="7" id="KW-0548">Nucleotidyltransferase</keyword>
<evidence type="ECO:0000256" key="8">
    <source>
        <dbReference type="ARBA" id="ARBA00022723"/>
    </source>
</evidence>
<comment type="cofactor">
    <cofactor evidence="1">
        <name>Mg(2+)</name>
        <dbReference type="ChEBI" id="CHEBI:18420"/>
    </cofactor>
</comment>
<dbReference type="GO" id="GO:0009252">
    <property type="term" value="P:peptidoglycan biosynthetic process"/>
    <property type="evidence" value="ECO:0007669"/>
    <property type="project" value="UniProtKB-KW"/>
</dbReference>
<evidence type="ECO:0000256" key="16">
    <source>
        <dbReference type="ARBA" id="ARBA00049628"/>
    </source>
</evidence>
<keyword evidence="6" id="KW-0808">Transferase</keyword>
<dbReference type="CDD" id="cd03353">
    <property type="entry name" value="LbH_GlmU_C"/>
    <property type="match status" value="1"/>
</dbReference>
<dbReference type="Proteomes" id="UP000824192">
    <property type="component" value="Unassembled WGS sequence"/>
</dbReference>
<dbReference type="PANTHER" id="PTHR43584">
    <property type="entry name" value="NUCLEOTIDYL TRANSFERASE"/>
    <property type="match status" value="1"/>
</dbReference>
<dbReference type="GO" id="GO:0071555">
    <property type="term" value="P:cell wall organization"/>
    <property type="evidence" value="ECO:0007669"/>
    <property type="project" value="UniProtKB-KW"/>
</dbReference>
<dbReference type="GO" id="GO:0046872">
    <property type="term" value="F:metal ion binding"/>
    <property type="evidence" value="ECO:0007669"/>
    <property type="project" value="UniProtKB-KW"/>
</dbReference>
<reference evidence="17" key="2">
    <citation type="submission" date="2021-04" db="EMBL/GenBank/DDBJ databases">
        <authorList>
            <person name="Gilroy R."/>
        </authorList>
    </citation>
    <scope>NUCLEOTIDE SEQUENCE</scope>
    <source>
        <strain evidence="17">ChiGjej6B6-1540</strain>
    </source>
</reference>
<comment type="similarity">
    <text evidence="4">In the N-terminal section; belongs to the N-acetylglucosamine-1-phosphate uridyltransferase family.</text>
</comment>
<dbReference type="GO" id="GO:0005737">
    <property type="term" value="C:cytoplasm"/>
    <property type="evidence" value="ECO:0007669"/>
    <property type="project" value="UniProtKB-SubCell"/>
</dbReference>
<keyword evidence="11" id="KW-0573">Peptidoglycan synthesis</keyword>
<evidence type="ECO:0000256" key="6">
    <source>
        <dbReference type="ARBA" id="ARBA00022679"/>
    </source>
</evidence>
<reference evidence="17" key="1">
    <citation type="journal article" date="2021" name="PeerJ">
        <title>Extensive microbial diversity within the chicken gut microbiome revealed by metagenomics and culture.</title>
        <authorList>
            <person name="Gilroy R."/>
            <person name="Ravi A."/>
            <person name="Getino M."/>
            <person name="Pursley I."/>
            <person name="Horton D.L."/>
            <person name="Alikhan N.F."/>
            <person name="Baker D."/>
            <person name="Gharbi K."/>
            <person name="Hall N."/>
            <person name="Watson M."/>
            <person name="Adriaenssens E.M."/>
            <person name="Foster-Nyarko E."/>
            <person name="Jarju S."/>
            <person name="Secka A."/>
            <person name="Antonio M."/>
            <person name="Oren A."/>
            <person name="Chaudhuri R.R."/>
            <person name="La Ragione R."/>
            <person name="Hildebrand F."/>
            <person name="Pallen M.J."/>
        </authorList>
    </citation>
    <scope>NUCLEOTIDE SEQUENCE</scope>
    <source>
        <strain evidence="17">ChiGjej6B6-1540</strain>
    </source>
</reference>
<dbReference type="GO" id="GO:0019134">
    <property type="term" value="F:glucosamine-1-phosphate N-acetyltransferase activity"/>
    <property type="evidence" value="ECO:0007669"/>
    <property type="project" value="UniProtKB-EC"/>
</dbReference>
<evidence type="ECO:0000256" key="5">
    <source>
        <dbReference type="ARBA" id="ARBA00022490"/>
    </source>
</evidence>
<organism evidence="17 18">
    <name type="scientific">Candidatus Flavonifractor merdipullorum</name>
    <dbReference type="NCBI Taxonomy" id="2838590"/>
    <lineage>
        <taxon>Bacteria</taxon>
        <taxon>Bacillati</taxon>
        <taxon>Bacillota</taxon>
        <taxon>Clostridia</taxon>
        <taxon>Eubacteriales</taxon>
        <taxon>Oscillospiraceae</taxon>
        <taxon>Flavonifractor</taxon>
    </lineage>
</organism>
<comment type="function">
    <text evidence="16">Catalyzes the last two sequential reactions in the de novo biosynthetic pathway for UDP-N-acetylglucosamine (UDP-GlcNAc). The C-terminal domain catalyzes the transfer of acetyl group from acetyl coenzyme A to glucosamine-1-phosphate (GlcN-1-P) to produce N-acetylglucosamine-1-phosphate (GlcNAc-1-P), which is converted into UDP-GlcNAc by the transfer of uridine 5-monophosphate (from uridine 5-triphosphate), a reaction catalyzed by the N-terminal domain.</text>
</comment>
<comment type="subcellular location">
    <subcellularLocation>
        <location evidence="2">Cytoplasm</location>
    </subcellularLocation>
</comment>
<dbReference type="InterPro" id="IPR011004">
    <property type="entry name" value="Trimer_LpxA-like_sf"/>
</dbReference>
<gene>
    <name evidence="17" type="ORF">H9868_03575</name>
</gene>
<keyword evidence="10" id="KW-0133">Cell shape</keyword>
<accession>A0A9D1RTU0</accession>
<dbReference type="InterPro" id="IPR038009">
    <property type="entry name" value="GlmU_C_LbH"/>
</dbReference>
<evidence type="ECO:0000256" key="1">
    <source>
        <dbReference type="ARBA" id="ARBA00001946"/>
    </source>
</evidence>
<comment type="similarity">
    <text evidence="3">In the C-terminal section; belongs to the transferase hexapeptide repeat family.</text>
</comment>
<dbReference type="InterPro" id="IPR050065">
    <property type="entry name" value="GlmU-like"/>
</dbReference>
<keyword evidence="5" id="KW-0963">Cytoplasm</keyword>
<comment type="catalytic activity">
    <reaction evidence="14">
        <text>alpha-D-glucosamine 1-phosphate + acetyl-CoA = N-acetyl-alpha-D-glucosamine 1-phosphate + CoA + H(+)</text>
        <dbReference type="Rhea" id="RHEA:13725"/>
        <dbReference type="ChEBI" id="CHEBI:15378"/>
        <dbReference type="ChEBI" id="CHEBI:57287"/>
        <dbReference type="ChEBI" id="CHEBI:57288"/>
        <dbReference type="ChEBI" id="CHEBI:57776"/>
        <dbReference type="ChEBI" id="CHEBI:58516"/>
        <dbReference type="EC" id="2.3.1.157"/>
    </reaction>
</comment>